<dbReference type="PANTHER" id="PTHR14226:SF10">
    <property type="entry name" value="TRIACYLGLYCEROL LIPASE 4-RELATED"/>
    <property type="match status" value="1"/>
</dbReference>
<evidence type="ECO:0000256" key="3">
    <source>
        <dbReference type="ARBA" id="ARBA00023098"/>
    </source>
</evidence>
<evidence type="ECO:0000313" key="5">
    <source>
        <dbReference type="EMBL" id="KKN99957.1"/>
    </source>
</evidence>
<dbReference type="CDD" id="cd07206">
    <property type="entry name" value="Pat_TGL3-4-5_SDP1"/>
    <property type="match status" value="1"/>
</dbReference>
<protein>
    <recommendedName>
        <fullName evidence="4">PNPLA domain-containing protein</fullName>
    </recommendedName>
</protein>
<proteinExistence type="predicted"/>
<dbReference type="PROSITE" id="PS51635">
    <property type="entry name" value="PNPLA"/>
    <property type="match status" value="1"/>
</dbReference>
<name>A0A0F9VJH0_9ZZZZ</name>
<dbReference type="Pfam" id="PF01734">
    <property type="entry name" value="Patatin"/>
    <property type="match status" value="1"/>
</dbReference>
<keyword evidence="1" id="KW-0378">Hydrolase</keyword>
<dbReference type="PANTHER" id="PTHR14226">
    <property type="entry name" value="NEUROPATHY TARGET ESTERASE/SWISS CHEESE D.MELANOGASTER"/>
    <property type="match status" value="1"/>
</dbReference>
<evidence type="ECO:0000256" key="1">
    <source>
        <dbReference type="ARBA" id="ARBA00022801"/>
    </source>
</evidence>
<evidence type="ECO:0000259" key="4">
    <source>
        <dbReference type="PROSITE" id="PS51635"/>
    </source>
</evidence>
<dbReference type="Gene3D" id="3.40.1090.10">
    <property type="entry name" value="Cytosolic phospholipase A2 catalytic domain"/>
    <property type="match status" value="2"/>
</dbReference>
<accession>A0A0F9VJH0</accession>
<dbReference type="Pfam" id="PF11815">
    <property type="entry name" value="DUF3336"/>
    <property type="match status" value="1"/>
</dbReference>
<keyword evidence="3" id="KW-0443">Lipid metabolism</keyword>
<keyword evidence="2" id="KW-0442">Lipid degradation</keyword>
<dbReference type="EMBL" id="LAZR01000043">
    <property type="protein sequence ID" value="KKN99957.1"/>
    <property type="molecule type" value="Genomic_DNA"/>
</dbReference>
<dbReference type="InterPro" id="IPR050301">
    <property type="entry name" value="NTE"/>
</dbReference>
<reference evidence="5" key="1">
    <citation type="journal article" date="2015" name="Nature">
        <title>Complex archaea that bridge the gap between prokaryotes and eukaryotes.</title>
        <authorList>
            <person name="Spang A."/>
            <person name="Saw J.H."/>
            <person name="Jorgensen S.L."/>
            <person name="Zaremba-Niedzwiedzka K."/>
            <person name="Martijn J."/>
            <person name="Lind A.E."/>
            <person name="van Eijk R."/>
            <person name="Schleper C."/>
            <person name="Guy L."/>
            <person name="Ettema T.J."/>
        </authorList>
    </citation>
    <scope>NUCLEOTIDE SEQUENCE</scope>
</reference>
<gene>
    <name evidence="5" type="ORF">LCGC14_0130690</name>
</gene>
<dbReference type="SUPFAM" id="SSF52151">
    <property type="entry name" value="FabD/lysophospholipase-like"/>
    <property type="match status" value="1"/>
</dbReference>
<dbReference type="AlphaFoldDB" id="A0A0F9VJH0"/>
<evidence type="ECO:0000256" key="2">
    <source>
        <dbReference type="ARBA" id="ARBA00022963"/>
    </source>
</evidence>
<sequence>MGLKLFQRGRSKSMLQAMEKAETYDDWAELAGEYDHEHGLDDWKQDDACESYDYRSLRQRLDVLRDLRFRGDFHQLLFALNEGVHGNLGGMGKPSLYNKARLGTKTLITRYIDELCGALNDLNEVSDDIISLEEKRDFFLRASHCNGRSALMLSGGAVLGFFHTGVLKALFEQGLLPEIISGSSAGSILAATACTHHDDELRERLSTDNLHHDVEETTAIRPTLSLLGNSRPAMDADNLRDYLAKILPDLTFQEAFELTGRKLNITVTGLSTQQAPRLLNAITSPNVLIRSAVMASCAIYGIYPPVTLMCRNAAGESAPYLPGMKWIDGSFADDLPAKRLARLYGVNHFISSMTNPAALAITPDPDVPRTRLRTLVHFQANFIKLGAAEAMRFSRDNIRIKSPVISLMQHLTYGVLAQDYTADINIFLRNRWDHPLRLLAPPTREAMHRLIHEGERSTWEKVEMVRNCTAVSRTLDAILHSRGWEK</sequence>
<comment type="caution">
    <text evidence="5">The sequence shown here is derived from an EMBL/GenBank/DDBJ whole genome shotgun (WGS) entry which is preliminary data.</text>
</comment>
<organism evidence="5">
    <name type="scientific">marine sediment metagenome</name>
    <dbReference type="NCBI Taxonomy" id="412755"/>
    <lineage>
        <taxon>unclassified sequences</taxon>
        <taxon>metagenomes</taxon>
        <taxon>ecological metagenomes</taxon>
    </lineage>
</organism>
<dbReference type="GO" id="GO:0004806">
    <property type="term" value="F:triacylglycerol lipase activity"/>
    <property type="evidence" value="ECO:0007669"/>
    <property type="project" value="InterPro"/>
</dbReference>
<dbReference type="InterPro" id="IPR016035">
    <property type="entry name" value="Acyl_Trfase/lysoPLipase"/>
</dbReference>
<dbReference type="InterPro" id="IPR021771">
    <property type="entry name" value="Triacylglycerol_lipase_N"/>
</dbReference>
<dbReference type="GO" id="GO:0016042">
    <property type="term" value="P:lipid catabolic process"/>
    <property type="evidence" value="ECO:0007669"/>
    <property type="project" value="UniProtKB-KW"/>
</dbReference>
<dbReference type="InterPro" id="IPR002641">
    <property type="entry name" value="PNPLA_dom"/>
</dbReference>
<feature type="domain" description="PNPLA" evidence="4">
    <location>
        <begin position="151"/>
        <end position="341"/>
    </location>
</feature>